<reference evidence="2" key="2">
    <citation type="submission" date="2024-07" db="EMBL/GenBank/DDBJ databases">
        <title>Streptomyces haneummycinica sp. nov., a new antibiotic-producing actinobacterium isolated from marine sediment.</title>
        <authorList>
            <person name="Uemura M."/>
            <person name="Hamada M."/>
            <person name="Hirano S."/>
            <person name="Kobayashi K."/>
            <person name="Ohshiro T."/>
            <person name="Kobayashi T."/>
            <person name="Terahara T."/>
        </authorList>
    </citation>
    <scope>NUCLEOTIDE SEQUENCE</scope>
    <source>
        <strain evidence="2">KM77-8</strain>
    </source>
</reference>
<evidence type="ECO:0000313" key="2">
    <source>
        <dbReference type="EMBL" id="BFO14768.1"/>
    </source>
</evidence>
<proteinExistence type="predicted"/>
<gene>
    <name evidence="2" type="ORF">SHKM778_11560</name>
</gene>
<accession>A0AAT9HBM2</accession>
<feature type="region of interest" description="Disordered" evidence="1">
    <location>
        <begin position="1"/>
        <end position="42"/>
    </location>
</feature>
<protein>
    <submittedName>
        <fullName evidence="2">Uncharacterized protein</fullName>
    </submittedName>
</protein>
<organism evidence="2">
    <name type="scientific">Streptomyces haneummycinicus</name>
    <dbReference type="NCBI Taxonomy" id="3074435"/>
    <lineage>
        <taxon>Bacteria</taxon>
        <taxon>Bacillati</taxon>
        <taxon>Actinomycetota</taxon>
        <taxon>Actinomycetes</taxon>
        <taxon>Kitasatosporales</taxon>
        <taxon>Streptomycetaceae</taxon>
        <taxon>Streptomyces</taxon>
    </lineage>
</organism>
<name>A0AAT9HBM2_9ACTN</name>
<dbReference type="EMBL" id="AP035768">
    <property type="protein sequence ID" value="BFO14768.1"/>
    <property type="molecule type" value="Genomic_DNA"/>
</dbReference>
<feature type="compositionally biased region" description="Low complexity" evidence="1">
    <location>
        <begin position="25"/>
        <end position="34"/>
    </location>
</feature>
<dbReference type="AlphaFoldDB" id="A0AAT9HBM2"/>
<evidence type="ECO:0000256" key="1">
    <source>
        <dbReference type="SAM" id="MobiDB-lite"/>
    </source>
</evidence>
<sequence length="90" mass="9412">MRCSPLVRPPLPHRPGARRPHTNLAPAGPAGAAARIGKGFSEDPGTRVAVSDRRYGVIAVDGDHSAAGVAKNFQGRRRSNASLSAFLRAS</sequence>
<reference evidence="2" key="1">
    <citation type="submission" date="2024-06" db="EMBL/GenBank/DDBJ databases">
        <authorList>
            <consortium name="consrtm"/>
            <person name="Uemura M."/>
            <person name="Terahara T."/>
        </authorList>
    </citation>
    <scope>NUCLEOTIDE SEQUENCE</scope>
    <source>
        <strain evidence="2">KM77-8</strain>
    </source>
</reference>